<protein>
    <submittedName>
        <fullName evidence="1">Uncharacterized protein</fullName>
    </submittedName>
</protein>
<reference evidence="1 2" key="1">
    <citation type="submission" date="2020-04" db="EMBL/GenBank/DDBJ databases">
        <title>WGS-Seq of Vibrio isolated by the O'Toole Lab.</title>
        <authorList>
            <person name="Mckone K.P."/>
            <person name="Whitaker R."/>
            <person name="Sevigney J.L."/>
            <person name="Herring J.B."/>
            <person name="O'Toole G."/>
        </authorList>
    </citation>
    <scope>NUCLEOTIDE SEQUENCE [LARGE SCALE GENOMIC DNA]</scope>
    <source>
        <strain evidence="1 2">BS_02</strain>
    </source>
</reference>
<accession>A0ABX1U6S9</accession>
<evidence type="ECO:0000313" key="1">
    <source>
        <dbReference type="EMBL" id="NMR68737.1"/>
    </source>
</evidence>
<sequence>MNTSQLRNLSFLSNALSKPLRAQLLGIIDSLYPNPYKDRSIQLVNIYAAFVYSQGHHNFNAISVLNNKSDFQQHLDAFVGFIYEESADRSLKTKATYASRLHNVLRDLAKSVGMDVASESFSANRINDYTQRCIDTYKKSQTDSERLAYLDGWEVTSQERKHCSFNLDFMYVKYGRDFSNKVHNALKRFALTQKTNTLKNHLSCLAPLLETVSALDKRGSVASFEQSINEANVHRTFLKAYQVQLSDCLAKNTKITSFNQRFIAAIDVYQSVFIDTKIYPAPLKPFVKPKIKAVKNAPSFATGGKPSTLEDLRWFADIPLHIKDEQAVEIIKSRLNRDMNHLKSVLVAHFNALLAKQERNKSFIESGWVKPVTSHTRRDVEIGSNCLENTVATFCHYGIKGYDGKQQYEAFLGYRGRGHELNKELNLPTNSTLFTLTALLVIEHPKITPAWLQKLRLFDEHGRRSGYLQVGEQYILTSEKERRGRNLAQQDVVLNEFSKSVVDFIVEHTEIARQHLKALGKPDWKYLLLTSTLNTVTKPSESSQLYKPAPIVSRLLNNKAYAPAEHELTESDIDAIASITTHRSIRRHRGLQIYLETHSQSAVADGLGHKKADPQLLDSYLPQPLMKFFTERVIRQFQKAIILKAMEDSPYLLDAVNMTYEEIEEFLGNHGLNEMPDLNAESFESIVHDDSQSLFDSIVFTITAPLIQLLISIRTIIDTDNDEFISNDLVQHWYQSACYLLNRFELGDFAGNDDIEDMYQTAKTNPLNHEVIKGAIC</sequence>
<evidence type="ECO:0000313" key="2">
    <source>
        <dbReference type="Proteomes" id="UP000590068"/>
    </source>
</evidence>
<dbReference type="Proteomes" id="UP000590068">
    <property type="component" value="Unassembled WGS sequence"/>
</dbReference>
<organism evidence="1 2">
    <name type="scientific">Vibrio breoganii</name>
    <dbReference type="NCBI Taxonomy" id="553239"/>
    <lineage>
        <taxon>Bacteria</taxon>
        <taxon>Pseudomonadati</taxon>
        <taxon>Pseudomonadota</taxon>
        <taxon>Gammaproteobacteria</taxon>
        <taxon>Vibrionales</taxon>
        <taxon>Vibrionaceae</taxon>
        <taxon>Vibrio</taxon>
    </lineage>
</organism>
<gene>
    <name evidence="1" type="ORF">HJ568_01970</name>
</gene>
<dbReference type="RefSeq" id="WP_102443131.1">
    <property type="nucleotide sequence ID" value="NZ_JABBXC010000008.1"/>
</dbReference>
<comment type="caution">
    <text evidence="1">The sequence shown here is derived from an EMBL/GenBank/DDBJ whole genome shotgun (WGS) entry which is preliminary data.</text>
</comment>
<dbReference type="EMBL" id="JABCJR010000003">
    <property type="protein sequence ID" value="NMR68737.1"/>
    <property type="molecule type" value="Genomic_DNA"/>
</dbReference>
<name>A0ABX1U6S9_9VIBR</name>
<keyword evidence="2" id="KW-1185">Reference proteome</keyword>
<proteinExistence type="predicted"/>